<feature type="transmembrane region" description="Helical" evidence="7">
    <location>
        <begin position="205"/>
        <end position="225"/>
    </location>
</feature>
<feature type="transmembrane region" description="Helical" evidence="7">
    <location>
        <begin position="38"/>
        <end position="59"/>
    </location>
</feature>
<dbReference type="Proteomes" id="UP001359886">
    <property type="component" value="Unassembled WGS sequence"/>
</dbReference>
<dbReference type="SUPFAM" id="SSF81345">
    <property type="entry name" value="ABC transporter involved in vitamin B12 uptake, BtuC"/>
    <property type="match status" value="1"/>
</dbReference>
<dbReference type="GO" id="GO:0010043">
    <property type="term" value="P:response to zinc ion"/>
    <property type="evidence" value="ECO:0007669"/>
    <property type="project" value="TreeGrafter"/>
</dbReference>
<evidence type="ECO:0000313" key="8">
    <source>
        <dbReference type="EMBL" id="MEJ8567763.1"/>
    </source>
</evidence>
<evidence type="ECO:0000256" key="3">
    <source>
        <dbReference type="ARBA" id="ARBA00022692"/>
    </source>
</evidence>
<keyword evidence="9" id="KW-1185">Reference proteome</keyword>
<organism evidence="8 9">
    <name type="scientific">Elongatibacter sediminis</name>
    <dbReference type="NCBI Taxonomy" id="3119006"/>
    <lineage>
        <taxon>Bacteria</taxon>
        <taxon>Pseudomonadati</taxon>
        <taxon>Pseudomonadota</taxon>
        <taxon>Gammaproteobacteria</taxon>
        <taxon>Chromatiales</taxon>
        <taxon>Wenzhouxiangellaceae</taxon>
        <taxon>Elongatibacter</taxon>
    </lineage>
</organism>
<dbReference type="Pfam" id="PF00950">
    <property type="entry name" value="ABC-3"/>
    <property type="match status" value="1"/>
</dbReference>
<dbReference type="EMBL" id="JAZHOG010000005">
    <property type="protein sequence ID" value="MEJ8567763.1"/>
    <property type="molecule type" value="Genomic_DNA"/>
</dbReference>
<keyword evidence="5 7" id="KW-0472">Membrane</keyword>
<comment type="subcellular location">
    <subcellularLocation>
        <location evidence="6">Cell membrane</location>
        <topology evidence="6">Multi-pass membrane protein</topology>
    </subcellularLocation>
    <subcellularLocation>
        <location evidence="1">Membrane</location>
        <topology evidence="1">Multi-pass membrane protein</topology>
    </subcellularLocation>
</comment>
<feature type="transmembrane region" description="Helical" evidence="7">
    <location>
        <begin position="65"/>
        <end position="84"/>
    </location>
</feature>
<evidence type="ECO:0000313" key="9">
    <source>
        <dbReference type="Proteomes" id="UP001359886"/>
    </source>
</evidence>
<name>A0AAW9RG21_9GAMM</name>
<comment type="similarity">
    <text evidence="2 6">Belongs to the ABC-3 integral membrane protein family.</text>
</comment>
<dbReference type="RefSeq" id="WP_354695087.1">
    <property type="nucleotide sequence ID" value="NZ_JAZHOG010000005.1"/>
</dbReference>
<dbReference type="GO" id="GO:0055085">
    <property type="term" value="P:transmembrane transport"/>
    <property type="evidence" value="ECO:0007669"/>
    <property type="project" value="InterPro"/>
</dbReference>
<protein>
    <submittedName>
        <fullName evidence="8">Metal ABC transporter permease</fullName>
    </submittedName>
</protein>
<evidence type="ECO:0000256" key="7">
    <source>
        <dbReference type="SAM" id="Phobius"/>
    </source>
</evidence>
<gene>
    <name evidence="8" type="ORF">V3330_09015</name>
</gene>
<keyword evidence="6" id="KW-0813">Transport</keyword>
<proteinExistence type="inferred from homology"/>
<feature type="transmembrane region" description="Helical" evidence="7">
    <location>
        <begin position="162"/>
        <end position="185"/>
    </location>
</feature>
<dbReference type="GO" id="GO:0043190">
    <property type="term" value="C:ATP-binding cassette (ABC) transporter complex"/>
    <property type="evidence" value="ECO:0007669"/>
    <property type="project" value="InterPro"/>
</dbReference>
<feature type="transmembrane region" description="Helical" evidence="7">
    <location>
        <begin position="232"/>
        <end position="249"/>
    </location>
</feature>
<evidence type="ECO:0000256" key="1">
    <source>
        <dbReference type="ARBA" id="ARBA00004141"/>
    </source>
</evidence>
<evidence type="ECO:0000256" key="4">
    <source>
        <dbReference type="ARBA" id="ARBA00022989"/>
    </source>
</evidence>
<evidence type="ECO:0000256" key="5">
    <source>
        <dbReference type="ARBA" id="ARBA00023136"/>
    </source>
</evidence>
<feature type="transmembrane region" description="Helical" evidence="7">
    <location>
        <begin position="96"/>
        <end position="113"/>
    </location>
</feature>
<dbReference type="PANTHER" id="PTHR30477:SF19">
    <property type="entry name" value="METAL ABC TRANSPORTER PERMEASE"/>
    <property type="match status" value="1"/>
</dbReference>
<accession>A0AAW9RG21</accession>
<evidence type="ECO:0000256" key="6">
    <source>
        <dbReference type="RuleBase" id="RU003943"/>
    </source>
</evidence>
<dbReference type="PANTHER" id="PTHR30477">
    <property type="entry name" value="ABC-TRANSPORTER METAL-BINDING PROTEIN"/>
    <property type="match status" value="1"/>
</dbReference>
<feature type="transmembrane region" description="Helical" evidence="7">
    <location>
        <begin position="133"/>
        <end position="155"/>
    </location>
</feature>
<dbReference type="InterPro" id="IPR001626">
    <property type="entry name" value="ABC_TroCD"/>
</dbReference>
<dbReference type="AlphaFoldDB" id="A0AAW9RG21"/>
<evidence type="ECO:0000256" key="2">
    <source>
        <dbReference type="ARBA" id="ARBA00008034"/>
    </source>
</evidence>
<comment type="caution">
    <text evidence="8">The sequence shown here is derived from an EMBL/GenBank/DDBJ whole genome shotgun (WGS) entry which is preliminary data.</text>
</comment>
<reference evidence="8 9" key="1">
    <citation type="submission" date="2024-02" db="EMBL/GenBank/DDBJ databases">
        <title>A novel Wenzhouxiangellaceae bacterium, isolated from coastal sediments.</title>
        <authorList>
            <person name="Du Z.-J."/>
            <person name="Ye Y.-Q."/>
            <person name="Zhang X.-Y."/>
        </authorList>
    </citation>
    <scope>NUCLEOTIDE SEQUENCE [LARGE SCALE GENOMIC DNA]</scope>
    <source>
        <strain evidence="8 9">CH-27</strain>
    </source>
</reference>
<sequence>MSWVAVEWSIIGPAVVAGLLVLSTHVPLGQVVLQRGIIFIDLAIAQVAGAGVIAASAFGWEQNPWLVQIAAVGAALVAATAMNWTEKRWPRTQEALIGTLFVLAATGSILLLAENPHAGEHLKELLVGQILWTTWYMLGMIALLYAVLLVLWFGFRERLGTIGFYGVFAFAVTASVQVVGVYLVFASLILPALATRRLKGPKRLWFGYGIGAVSYFSGIVASSIFDLPTGAVAVWAMAAVALAAGFWIGHRHTAAVQVPATGPD</sequence>
<dbReference type="InterPro" id="IPR037294">
    <property type="entry name" value="ABC_BtuC-like"/>
</dbReference>
<keyword evidence="3 6" id="KW-0812">Transmembrane</keyword>
<keyword evidence="4 7" id="KW-1133">Transmembrane helix</keyword>
<feature type="transmembrane region" description="Helical" evidence="7">
    <location>
        <begin position="6"/>
        <end position="26"/>
    </location>
</feature>